<dbReference type="EMBL" id="JACHGH010000009">
    <property type="protein sequence ID" value="MBB6454434.1"/>
    <property type="molecule type" value="Genomic_DNA"/>
</dbReference>
<evidence type="ECO:0000313" key="2">
    <source>
        <dbReference type="Proteomes" id="UP000581688"/>
    </source>
</evidence>
<keyword evidence="2" id="KW-1185">Reference proteome</keyword>
<dbReference type="SUPFAM" id="SSF53163">
    <property type="entry name" value="HybD-like"/>
    <property type="match status" value="1"/>
</dbReference>
<accession>A0A841Q7Y7</accession>
<organism evidence="1 2">
    <name type="scientific">Salirhabdus euzebyi</name>
    <dbReference type="NCBI Taxonomy" id="394506"/>
    <lineage>
        <taxon>Bacteria</taxon>
        <taxon>Bacillati</taxon>
        <taxon>Bacillota</taxon>
        <taxon>Bacilli</taxon>
        <taxon>Bacillales</taxon>
        <taxon>Bacillaceae</taxon>
        <taxon>Salirhabdus</taxon>
    </lineage>
</organism>
<dbReference type="AlphaFoldDB" id="A0A841Q7Y7"/>
<dbReference type="NCBIfam" id="TIGR02841">
    <property type="entry name" value="spore_YyaC"/>
    <property type="match status" value="1"/>
</dbReference>
<dbReference type="Pfam" id="PF06866">
    <property type="entry name" value="DUF1256"/>
    <property type="match status" value="1"/>
</dbReference>
<dbReference type="InterPro" id="IPR009665">
    <property type="entry name" value="YyaC"/>
</dbReference>
<reference evidence="1 2" key="1">
    <citation type="submission" date="2020-08" db="EMBL/GenBank/DDBJ databases">
        <title>Genomic Encyclopedia of Type Strains, Phase IV (KMG-IV): sequencing the most valuable type-strain genomes for metagenomic binning, comparative biology and taxonomic classification.</title>
        <authorList>
            <person name="Goeker M."/>
        </authorList>
    </citation>
    <scope>NUCLEOTIDE SEQUENCE [LARGE SCALE GENOMIC DNA]</scope>
    <source>
        <strain evidence="1 2">DSM 19612</strain>
    </source>
</reference>
<name>A0A841Q7Y7_9BACI</name>
<comment type="caution">
    <text evidence="1">The sequence shown here is derived from an EMBL/GenBank/DDBJ whole genome shotgun (WGS) entry which is preliminary data.</text>
</comment>
<evidence type="ECO:0000313" key="1">
    <source>
        <dbReference type="EMBL" id="MBB6454434.1"/>
    </source>
</evidence>
<sequence>MNLKQILFPKKQEKRFYYAHPSSAYRLAKTLYSWIPNRDQEIIIVCIGTDRSTGDSLGPIVGSLLSEHHLPQFSIYGTLDSPVHAKNLEDRLEDIKQNHSNAFIIAIDACLGKQSSIGSIIAGVGSIKPGAAVQKQLPDVGDLYLSGVVNLSGYMEYFVLQNTRLSIVMNMAKQTSQALRFLHYFLQKDTTEEIVEEKEEG</sequence>
<dbReference type="InterPro" id="IPR023430">
    <property type="entry name" value="Pept_HybD-like_dom_sf"/>
</dbReference>
<dbReference type="Proteomes" id="UP000581688">
    <property type="component" value="Unassembled WGS sequence"/>
</dbReference>
<gene>
    <name evidence="1" type="ORF">HNQ94_002916</name>
</gene>
<proteinExistence type="predicted"/>
<protein>
    <submittedName>
        <fullName evidence="1">Putative sporulation protein YyaC</fullName>
    </submittedName>
</protein>
<dbReference type="RefSeq" id="WP_174497080.1">
    <property type="nucleotide sequence ID" value="NZ_CADDWK010000011.1"/>
</dbReference>